<evidence type="ECO:0000313" key="3">
    <source>
        <dbReference type="Proteomes" id="UP001497512"/>
    </source>
</evidence>
<comment type="similarity">
    <text evidence="1">Belongs to the BolA/IbaG family.</text>
</comment>
<dbReference type="PIRSF" id="PIRSF003113">
    <property type="entry name" value="BolA"/>
    <property type="match status" value="1"/>
</dbReference>
<dbReference type="Proteomes" id="UP001497512">
    <property type="component" value="Chromosome 2"/>
</dbReference>
<dbReference type="InterPro" id="IPR036065">
    <property type="entry name" value="BolA-like_sf"/>
</dbReference>
<dbReference type="SUPFAM" id="SSF82657">
    <property type="entry name" value="BolA-like"/>
    <property type="match status" value="1"/>
</dbReference>
<evidence type="ECO:0008006" key="4">
    <source>
        <dbReference type="Google" id="ProtNLM"/>
    </source>
</evidence>
<accession>A0ABP0U8A5</accession>
<evidence type="ECO:0000313" key="2">
    <source>
        <dbReference type="EMBL" id="CAK9215425.1"/>
    </source>
</evidence>
<evidence type="ECO:0000256" key="1">
    <source>
        <dbReference type="RuleBase" id="RU003860"/>
    </source>
</evidence>
<name>A0ABP0U8A5_9BRYO</name>
<dbReference type="InterPro" id="IPR002634">
    <property type="entry name" value="BolA"/>
</dbReference>
<proteinExistence type="inferred from homology"/>
<keyword evidence="3" id="KW-1185">Reference proteome</keyword>
<dbReference type="PANTHER" id="PTHR46230">
    <property type="match status" value="1"/>
</dbReference>
<dbReference type="Gene3D" id="3.10.20.90">
    <property type="entry name" value="Phosphatidylinositol 3-kinase Catalytic Subunit, Chain A, domain 1"/>
    <property type="match status" value="1"/>
</dbReference>
<dbReference type="EMBL" id="OZ019894">
    <property type="protein sequence ID" value="CAK9215425.1"/>
    <property type="molecule type" value="Genomic_DNA"/>
</dbReference>
<gene>
    <name evidence="2" type="ORF">CSSPTR1EN2_LOCUS12725</name>
</gene>
<organism evidence="2 3">
    <name type="scientific">Sphagnum troendelagicum</name>
    <dbReference type="NCBI Taxonomy" id="128251"/>
    <lineage>
        <taxon>Eukaryota</taxon>
        <taxon>Viridiplantae</taxon>
        <taxon>Streptophyta</taxon>
        <taxon>Embryophyta</taxon>
        <taxon>Bryophyta</taxon>
        <taxon>Sphagnophytina</taxon>
        <taxon>Sphagnopsida</taxon>
        <taxon>Sphagnales</taxon>
        <taxon>Sphagnaceae</taxon>
        <taxon>Sphagnum</taxon>
    </lineage>
</organism>
<reference evidence="2" key="1">
    <citation type="submission" date="2024-02" db="EMBL/GenBank/DDBJ databases">
        <authorList>
            <consortium name="ELIXIR-Norway"/>
            <consortium name="Elixir Norway"/>
        </authorList>
    </citation>
    <scope>NUCLEOTIDE SEQUENCE</scope>
</reference>
<sequence length="112" mass="12498">MCDDDPLLLPILESTKMKILKKLSAALAPVHMEVENVSFQQRQEGNTDEMSTDCCDTHFNVNLVSEEFEGRSLLKRHRLVYAVLADELQTGGVHALSLVTKTPSEVANNNQE</sequence>
<dbReference type="PANTHER" id="PTHR46230:SF3">
    <property type="entry name" value="SUFE-LIKE PROTEIN 1, CHLOROPLASTIC_MITOCHONDRIAL"/>
    <property type="match status" value="1"/>
</dbReference>
<protein>
    <recommendedName>
        <fullName evidence="4">Bola-like protein</fullName>
    </recommendedName>
</protein>
<dbReference type="Pfam" id="PF01722">
    <property type="entry name" value="BolA"/>
    <property type="match status" value="1"/>
</dbReference>